<dbReference type="GeneID" id="17302330"/>
<feature type="region of interest" description="Disordered" evidence="1">
    <location>
        <begin position="407"/>
        <end position="537"/>
    </location>
</feature>
<evidence type="ECO:0000313" key="4">
    <source>
        <dbReference type="Proteomes" id="UP000011087"/>
    </source>
</evidence>
<dbReference type="STRING" id="905079.L1JB00"/>
<dbReference type="InterPro" id="IPR049733">
    <property type="entry name" value="CCDC61_N"/>
</dbReference>
<evidence type="ECO:0000313" key="3">
    <source>
        <dbReference type="EnsemblProtists" id="EKX45711"/>
    </source>
</evidence>
<feature type="compositionally biased region" description="Basic and acidic residues" evidence="1">
    <location>
        <begin position="432"/>
        <end position="495"/>
    </location>
</feature>
<dbReference type="CDD" id="cd22284">
    <property type="entry name" value="HD_CCDC61_N"/>
    <property type="match status" value="1"/>
</dbReference>
<dbReference type="PaxDb" id="55529-EKX45711"/>
<feature type="compositionally biased region" description="Basic and acidic residues" evidence="1">
    <location>
        <begin position="189"/>
        <end position="200"/>
    </location>
</feature>
<dbReference type="OMA" id="PMKEYSS"/>
<feature type="region of interest" description="Disordered" evidence="1">
    <location>
        <begin position="167"/>
        <end position="200"/>
    </location>
</feature>
<dbReference type="HOGENOM" id="CLU_479376_0_0_1"/>
<accession>L1JB00</accession>
<dbReference type="EMBL" id="JH992998">
    <property type="protein sequence ID" value="EKX45711.1"/>
    <property type="molecule type" value="Genomic_DNA"/>
</dbReference>
<organism evidence="2">
    <name type="scientific">Guillardia theta (strain CCMP2712)</name>
    <name type="common">Cryptophyte</name>
    <dbReference type="NCBI Taxonomy" id="905079"/>
    <lineage>
        <taxon>Eukaryota</taxon>
        <taxon>Cryptophyceae</taxon>
        <taxon>Pyrenomonadales</taxon>
        <taxon>Geminigeraceae</taxon>
        <taxon>Guillardia</taxon>
    </lineage>
</organism>
<reference evidence="2 4" key="1">
    <citation type="journal article" date="2012" name="Nature">
        <title>Algal genomes reveal evolutionary mosaicism and the fate of nucleomorphs.</title>
        <authorList>
            <consortium name="DOE Joint Genome Institute"/>
            <person name="Curtis B.A."/>
            <person name="Tanifuji G."/>
            <person name="Burki F."/>
            <person name="Gruber A."/>
            <person name="Irimia M."/>
            <person name="Maruyama S."/>
            <person name="Arias M.C."/>
            <person name="Ball S.G."/>
            <person name="Gile G.H."/>
            <person name="Hirakawa Y."/>
            <person name="Hopkins J.F."/>
            <person name="Kuo A."/>
            <person name="Rensing S.A."/>
            <person name="Schmutz J."/>
            <person name="Symeonidi A."/>
            <person name="Elias M."/>
            <person name="Eveleigh R.J."/>
            <person name="Herman E.K."/>
            <person name="Klute M.J."/>
            <person name="Nakayama T."/>
            <person name="Obornik M."/>
            <person name="Reyes-Prieto A."/>
            <person name="Armbrust E.V."/>
            <person name="Aves S.J."/>
            <person name="Beiko R.G."/>
            <person name="Coutinho P."/>
            <person name="Dacks J.B."/>
            <person name="Durnford D.G."/>
            <person name="Fast N.M."/>
            <person name="Green B.R."/>
            <person name="Grisdale C.J."/>
            <person name="Hempel F."/>
            <person name="Henrissat B."/>
            <person name="Hoppner M.P."/>
            <person name="Ishida K."/>
            <person name="Kim E."/>
            <person name="Koreny L."/>
            <person name="Kroth P.G."/>
            <person name="Liu Y."/>
            <person name="Malik S.B."/>
            <person name="Maier U.G."/>
            <person name="McRose D."/>
            <person name="Mock T."/>
            <person name="Neilson J.A."/>
            <person name="Onodera N.T."/>
            <person name="Poole A.M."/>
            <person name="Pritham E.J."/>
            <person name="Richards T.A."/>
            <person name="Rocap G."/>
            <person name="Roy S.W."/>
            <person name="Sarai C."/>
            <person name="Schaack S."/>
            <person name="Shirato S."/>
            <person name="Slamovits C.H."/>
            <person name="Spencer D.F."/>
            <person name="Suzuki S."/>
            <person name="Worden A.Z."/>
            <person name="Zauner S."/>
            <person name="Barry K."/>
            <person name="Bell C."/>
            <person name="Bharti A.K."/>
            <person name="Crow J.A."/>
            <person name="Grimwood J."/>
            <person name="Kramer R."/>
            <person name="Lindquist E."/>
            <person name="Lucas S."/>
            <person name="Salamov A."/>
            <person name="McFadden G.I."/>
            <person name="Lane C.E."/>
            <person name="Keeling P.J."/>
            <person name="Gray M.W."/>
            <person name="Grigoriev I.V."/>
            <person name="Archibald J.M."/>
        </authorList>
    </citation>
    <scope>NUCLEOTIDE SEQUENCE</scope>
    <source>
        <strain evidence="2 4">CCMP2712</strain>
    </source>
</reference>
<proteinExistence type="predicted"/>
<evidence type="ECO:0000256" key="1">
    <source>
        <dbReference type="SAM" id="MobiDB-lite"/>
    </source>
</evidence>
<dbReference type="eggNOG" id="ENOG502QRAS">
    <property type="taxonomic scope" value="Eukaryota"/>
</dbReference>
<sequence length="569" mass="64070">MPPSPEPAAPSEVCEELTFHGTDYIVEVSANDSNILTVDVEKKDDGERWHGEFSASYIEEVTQKTGNFKKFSVFYKMLCSALKQARGASETVFADLLTYQDLEMLRSRQTRKPASTSTRPTNKRYLILTYAVEFDRVHYPLPLAHWDDPPPSVLYSTIRRLREEMQRLKSAAPPPPHRDEGDASALRGENYELKKQKDQAVKDAERLRAELSKVTRQNDKLASELEQLEGQVRIDVDRESLSSSLKEARRRITELENELANEREEAREEQAELRHQLVVLQREVDGGRQTVLDLKAKVRELQSELDLAKRRAKIESDPRLDAKRAIYGNKSVLSPFLLFLTSTSALRFDPTAYVKNKQAQVLSSPLTSFSKSDIAAGGCKSSFKICQPSSRLLKTCSCSAERLRPWADPPISRSLPAKSVKPSSRPSSRPSSAERQRPAEDSSASKRSWSDRKPSPSSRMERDRDVIARRNAEGVRARPPASKEVERRPAAEHNTRGKGMGGEGERGGWRAKHELRDKSDEENSWPRGYANTSGDDISDIDARLNALQSFLQAAKDKAKQASHSRGLRS</sequence>
<feature type="compositionally biased region" description="Low complexity" evidence="1">
    <location>
        <begin position="416"/>
        <end position="431"/>
    </location>
</feature>
<reference evidence="3" key="3">
    <citation type="submission" date="2015-06" db="UniProtKB">
        <authorList>
            <consortium name="EnsemblProtists"/>
        </authorList>
    </citation>
    <scope>IDENTIFICATION</scope>
</reference>
<evidence type="ECO:0008006" key="5">
    <source>
        <dbReference type="Google" id="ProtNLM"/>
    </source>
</evidence>
<keyword evidence="4" id="KW-1185">Reference proteome</keyword>
<dbReference type="OrthoDB" id="568137at2759"/>
<dbReference type="AlphaFoldDB" id="L1JB00"/>
<feature type="compositionally biased region" description="Basic and acidic residues" evidence="1">
    <location>
        <begin position="503"/>
        <end position="521"/>
    </location>
</feature>
<gene>
    <name evidence="2" type="ORF">GUITHDRAFT_108585</name>
</gene>
<dbReference type="EnsemblProtists" id="EKX45711">
    <property type="protein sequence ID" value="EKX45711"/>
    <property type="gene ID" value="GUITHDRAFT_108585"/>
</dbReference>
<name>L1JB00_GUITC</name>
<dbReference type="Proteomes" id="UP000011087">
    <property type="component" value="Unassembled WGS sequence"/>
</dbReference>
<evidence type="ECO:0000313" key="2">
    <source>
        <dbReference type="EMBL" id="EKX45711.1"/>
    </source>
</evidence>
<dbReference type="Gene3D" id="1.20.5.1700">
    <property type="match status" value="1"/>
</dbReference>
<dbReference type="RefSeq" id="XP_005832691.1">
    <property type="nucleotide sequence ID" value="XM_005832634.1"/>
</dbReference>
<protein>
    <recommendedName>
        <fullName evidence="5">Coiled-coil domain-containing protein 61</fullName>
    </recommendedName>
</protein>
<reference evidence="4" key="2">
    <citation type="submission" date="2012-11" db="EMBL/GenBank/DDBJ databases">
        <authorList>
            <person name="Kuo A."/>
            <person name="Curtis B.A."/>
            <person name="Tanifuji G."/>
            <person name="Burki F."/>
            <person name="Gruber A."/>
            <person name="Irimia M."/>
            <person name="Maruyama S."/>
            <person name="Arias M.C."/>
            <person name="Ball S.G."/>
            <person name="Gile G.H."/>
            <person name="Hirakawa Y."/>
            <person name="Hopkins J.F."/>
            <person name="Rensing S.A."/>
            <person name="Schmutz J."/>
            <person name="Symeonidi A."/>
            <person name="Elias M."/>
            <person name="Eveleigh R.J."/>
            <person name="Herman E.K."/>
            <person name="Klute M.J."/>
            <person name="Nakayama T."/>
            <person name="Obornik M."/>
            <person name="Reyes-Prieto A."/>
            <person name="Armbrust E.V."/>
            <person name="Aves S.J."/>
            <person name="Beiko R.G."/>
            <person name="Coutinho P."/>
            <person name="Dacks J.B."/>
            <person name="Durnford D.G."/>
            <person name="Fast N.M."/>
            <person name="Green B.R."/>
            <person name="Grisdale C."/>
            <person name="Hempe F."/>
            <person name="Henrissat B."/>
            <person name="Hoppner M.P."/>
            <person name="Ishida K.-I."/>
            <person name="Kim E."/>
            <person name="Koreny L."/>
            <person name="Kroth P.G."/>
            <person name="Liu Y."/>
            <person name="Malik S.-B."/>
            <person name="Maier U.G."/>
            <person name="McRose D."/>
            <person name="Mock T."/>
            <person name="Neilson J.A."/>
            <person name="Onodera N.T."/>
            <person name="Poole A.M."/>
            <person name="Pritham E.J."/>
            <person name="Richards T.A."/>
            <person name="Rocap G."/>
            <person name="Roy S.W."/>
            <person name="Sarai C."/>
            <person name="Schaack S."/>
            <person name="Shirato S."/>
            <person name="Slamovits C.H."/>
            <person name="Spencer D.F."/>
            <person name="Suzuki S."/>
            <person name="Worden A.Z."/>
            <person name="Zauner S."/>
            <person name="Barry K."/>
            <person name="Bell C."/>
            <person name="Bharti A.K."/>
            <person name="Crow J.A."/>
            <person name="Grimwood J."/>
            <person name="Kramer R."/>
            <person name="Lindquist E."/>
            <person name="Lucas S."/>
            <person name="Salamov A."/>
            <person name="McFadden G.I."/>
            <person name="Lane C.E."/>
            <person name="Keeling P.J."/>
            <person name="Gray M.W."/>
            <person name="Grigoriev I.V."/>
            <person name="Archibald J.M."/>
        </authorList>
    </citation>
    <scope>NUCLEOTIDE SEQUENCE</scope>
    <source>
        <strain evidence="4">CCMP2712</strain>
    </source>
</reference>
<dbReference type="KEGG" id="gtt:GUITHDRAFT_108585"/>